<dbReference type="Proteomes" id="UP000065473">
    <property type="component" value="Chromosome"/>
</dbReference>
<dbReference type="PROSITE" id="PS51192">
    <property type="entry name" value="HELICASE_ATP_BIND_1"/>
    <property type="match status" value="1"/>
</dbReference>
<proteinExistence type="predicted"/>
<dbReference type="InterPro" id="IPR011545">
    <property type="entry name" value="DEAD/DEAH_box_helicase_dom"/>
</dbReference>
<dbReference type="OMA" id="PEYPYMF"/>
<protein>
    <submittedName>
        <fullName evidence="3">ATP-dependent helicase</fullName>
    </submittedName>
</protein>
<dbReference type="InterPro" id="IPR014001">
    <property type="entry name" value="Helicase_ATP-bd"/>
</dbReference>
<dbReference type="GO" id="GO:0140097">
    <property type="term" value="F:catalytic activity, acting on DNA"/>
    <property type="evidence" value="ECO:0007669"/>
    <property type="project" value="UniProtKB-ARBA"/>
</dbReference>
<dbReference type="Gene3D" id="3.40.50.300">
    <property type="entry name" value="P-loop containing nucleotide triphosphate hydrolases"/>
    <property type="match status" value="2"/>
</dbReference>
<accession>A0A0U3HIK3</accession>
<name>A0A0U3HIK3_9CREN</name>
<dbReference type="SUPFAM" id="SSF52540">
    <property type="entry name" value="P-loop containing nucleoside triphosphate hydrolases"/>
    <property type="match status" value="1"/>
</dbReference>
<evidence type="ECO:0000313" key="5">
    <source>
        <dbReference type="Proteomes" id="UP000065473"/>
    </source>
</evidence>
<keyword evidence="3" id="KW-0067">ATP-binding</keyword>
<evidence type="ECO:0000259" key="1">
    <source>
        <dbReference type="PROSITE" id="PS51192"/>
    </source>
</evidence>
<organism evidence="3 4">
    <name type="scientific">Sulfolobus acidocaldarius</name>
    <dbReference type="NCBI Taxonomy" id="2285"/>
    <lineage>
        <taxon>Archaea</taxon>
        <taxon>Thermoproteota</taxon>
        <taxon>Thermoprotei</taxon>
        <taxon>Sulfolobales</taxon>
        <taxon>Sulfolobaceae</taxon>
        <taxon>Sulfolobus</taxon>
    </lineage>
</organism>
<dbReference type="EMBL" id="CP013695">
    <property type="protein sequence ID" value="ALU30700.1"/>
    <property type="molecule type" value="Genomic_DNA"/>
</dbReference>
<dbReference type="AlphaFoldDB" id="A0A0U3HIK3"/>
<dbReference type="GO" id="GO:0005524">
    <property type="term" value="F:ATP binding"/>
    <property type="evidence" value="ECO:0007669"/>
    <property type="project" value="InterPro"/>
</dbReference>
<evidence type="ECO:0000313" key="3">
    <source>
        <dbReference type="EMBL" id="ALU30700.1"/>
    </source>
</evidence>
<evidence type="ECO:0000313" key="4">
    <source>
        <dbReference type="Proteomes" id="UP000060043"/>
    </source>
</evidence>
<keyword evidence="3" id="KW-0347">Helicase</keyword>
<dbReference type="InterPro" id="IPR027417">
    <property type="entry name" value="P-loop_NTPase"/>
</dbReference>
<reference evidence="4 5" key="1">
    <citation type="submission" date="2015-12" db="EMBL/GenBank/DDBJ databases">
        <title>A stable core within a dynamic pangenome in Sulfolobus acidocaldarius.</title>
        <authorList>
            <person name="Anderson R."/>
            <person name="Kouris A."/>
            <person name="Seward C."/>
            <person name="Campbell K."/>
            <person name="Whitaker R."/>
        </authorList>
    </citation>
    <scope>NUCLEOTIDE SEQUENCE [LARGE SCALE GENOMIC DNA]</scope>
    <source>
        <strain evidence="2 5">GG12-C01-09</strain>
        <strain evidence="3 4">NG05B_CO5_07</strain>
    </source>
</reference>
<dbReference type="SMART" id="SM00487">
    <property type="entry name" value="DEXDc"/>
    <property type="match status" value="1"/>
</dbReference>
<sequence>MVVKEVYLEEGKVTVNGIRLRKFQEELLYSLDKYRRILLRAPTGSGKTFTLIVSLLKNLGRGMPVTGLYPSKSLVYDQYESLKNTLIRMGFSNNGDYFMGKIKVEGVDQSEGIPEEEEVKLRVVKLTSDTKREVFESLEHFIPNPKELLLVLTVPEYPYMFLSTLGKSPHSSQLIEMAMKGIRSVNMSKATLVNLFNDFSRFFNGYFFVDEFHLYNGIERSSLNVLVDMVEFYWKYLGTPHSIVFSSATPTSMTFDKVITAQSGQGNSVIRKRTKVVFHLVLGERQATTQSNSNIDVSNRGSNPQEALVNYIISMAEPPTKKTGIILDRVYYIAELCDKITWNDVALIWGLDVSYGRCVKRDVGRESKVIVGNNALSFGVDIPDLDLGYITSNDAETLIQRFGRFGRMNKNISSNSPSESTAEVHIFVEANKRAADSLNKVNGKELTYEEFIQLINNIYQGRVYDKLDQLEFSRLREKIIFDTFLLAYYIANGDMALPVMRENWRDVDATINVRPSSEDYFKIFAFRPEGIEGKICGDSGTENFFTLLRNFRYNSEGDCFQLKDPLKEYPYLLVDKLKGIEECKITTFLDFMDKAYHPNLVLSRNGIIKTKPKNIDSLKNTYLIPITPKCIQWDNFSNMANLVSSYASALVVCEGDLKEYCRYPKALLLFL</sequence>
<dbReference type="OrthoDB" id="36796at2157"/>
<keyword evidence="3" id="KW-0378">Hydrolase</keyword>
<feature type="domain" description="Helicase ATP-binding" evidence="1">
    <location>
        <begin position="28"/>
        <end position="268"/>
    </location>
</feature>
<dbReference type="GO" id="GO:0004386">
    <property type="term" value="F:helicase activity"/>
    <property type="evidence" value="ECO:0007669"/>
    <property type="project" value="UniProtKB-KW"/>
</dbReference>
<dbReference type="GO" id="GO:0003676">
    <property type="term" value="F:nucleic acid binding"/>
    <property type="evidence" value="ECO:0007669"/>
    <property type="project" value="InterPro"/>
</dbReference>
<dbReference type="RefSeq" id="WP_011278679.1">
    <property type="nucleotide sequence ID" value="NZ_LPRP01000002.1"/>
</dbReference>
<evidence type="ECO:0000313" key="2">
    <source>
        <dbReference type="EMBL" id="ALU30010.1"/>
    </source>
</evidence>
<dbReference type="EMBL" id="CP013694">
    <property type="protein sequence ID" value="ALU30010.1"/>
    <property type="molecule type" value="Genomic_DNA"/>
</dbReference>
<dbReference type="Pfam" id="PF00270">
    <property type="entry name" value="DEAD"/>
    <property type="match status" value="1"/>
</dbReference>
<gene>
    <name evidence="2" type="ORF">ATY89_08735</name>
    <name evidence="3" type="ORF">ATZ20_00145</name>
</gene>
<dbReference type="Proteomes" id="UP000060043">
    <property type="component" value="Chromosome"/>
</dbReference>
<keyword evidence="3" id="KW-0547">Nucleotide-binding</keyword>